<sequence>MITCKHPHSKPCNSFCFSLSSEESFCSSSVLWSSIMIIGANCNTIGTVSSVEHLTTSFNVS</sequence>
<proteinExistence type="predicted"/>
<reference evidence="1" key="1">
    <citation type="journal article" date="2017" name="Nature">
        <title>The sunflower genome provides insights into oil metabolism, flowering and Asterid evolution.</title>
        <authorList>
            <person name="Badouin H."/>
            <person name="Gouzy J."/>
            <person name="Grassa C.J."/>
            <person name="Murat F."/>
            <person name="Staton S.E."/>
            <person name="Cottret L."/>
            <person name="Lelandais-Briere C."/>
            <person name="Owens G.L."/>
            <person name="Carrere S."/>
            <person name="Mayjonade B."/>
            <person name="Legrand L."/>
            <person name="Gill N."/>
            <person name="Kane N.C."/>
            <person name="Bowers J.E."/>
            <person name="Hubner S."/>
            <person name="Bellec A."/>
            <person name="Berard A."/>
            <person name="Berges H."/>
            <person name="Blanchet N."/>
            <person name="Boniface M.C."/>
            <person name="Brunel D."/>
            <person name="Catrice O."/>
            <person name="Chaidir N."/>
            <person name="Claudel C."/>
            <person name="Donnadieu C."/>
            <person name="Faraut T."/>
            <person name="Fievet G."/>
            <person name="Helmstetter N."/>
            <person name="King M."/>
            <person name="Knapp S.J."/>
            <person name="Lai Z."/>
            <person name="Le Paslier M.C."/>
            <person name="Lippi Y."/>
            <person name="Lorenzon L."/>
            <person name="Mandel J.R."/>
            <person name="Marage G."/>
            <person name="Marchand G."/>
            <person name="Marquand E."/>
            <person name="Bret-Mestries E."/>
            <person name="Morien E."/>
            <person name="Nambeesan S."/>
            <person name="Nguyen T."/>
            <person name="Pegot-Espagnet P."/>
            <person name="Pouilly N."/>
            <person name="Raftis F."/>
            <person name="Sallet E."/>
            <person name="Schiex T."/>
            <person name="Thomas J."/>
            <person name="Vandecasteele C."/>
            <person name="Vares D."/>
            <person name="Vear F."/>
            <person name="Vautrin S."/>
            <person name="Crespi M."/>
            <person name="Mangin B."/>
            <person name="Burke J.M."/>
            <person name="Salse J."/>
            <person name="Munos S."/>
            <person name="Vincourt P."/>
            <person name="Rieseberg L.H."/>
            <person name="Langlade N.B."/>
        </authorList>
    </citation>
    <scope>NUCLEOTIDE SEQUENCE</scope>
    <source>
        <tissue evidence="1">Leaves</tissue>
    </source>
</reference>
<dbReference type="Proteomes" id="UP000215914">
    <property type="component" value="Unassembled WGS sequence"/>
</dbReference>
<dbReference type="EMBL" id="MNCJ02000319">
    <property type="protein sequence ID" value="KAF5810177.1"/>
    <property type="molecule type" value="Genomic_DNA"/>
</dbReference>
<keyword evidence="2" id="KW-1185">Reference proteome</keyword>
<name>A0A9K3J840_HELAN</name>
<comment type="caution">
    <text evidence="1">The sequence shown here is derived from an EMBL/GenBank/DDBJ whole genome shotgun (WGS) entry which is preliminary data.</text>
</comment>
<dbReference type="AlphaFoldDB" id="A0A9K3J840"/>
<reference evidence="1" key="2">
    <citation type="submission" date="2020-06" db="EMBL/GenBank/DDBJ databases">
        <title>Helianthus annuus Genome sequencing and assembly Release 2.</title>
        <authorList>
            <person name="Gouzy J."/>
            <person name="Langlade N."/>
            <person name="Munos S."/>
        </authorList>
    </citation>
    <scope>NUCLEOTIDE SEQUENCE</scope>
    <source>
        <tissue evidence="1">Leaves</tissue>
    </source>
</reference>
<organism evidence="1 2">
    <name type="scientific">Helianthus annuus</name>
    <name type="common">Common sunflower</name>
    <dbReference type="NCBI Taxonomy" id="4232"/>
    <lineage>
        <taxon>Eukaryota</taxon>
        <taxon>Viridiplantae</taxon>
        <taxon>Streptophyta</taxon>
        <taxon>Embryophyta</taxon>
        <taxon>Tracheophyta</taxon>
        <taxon>Spermatophyta</taxon>
        <taxon>Magnoliopsida</taxon>
        <taxon>eudicotyledons</taxon>
        <taxon>Gunneridae</taxon>
        <taxon>Pentapetalae</taxon>
        <taxon>asterids</taxon>
        <taxon>campanulids</taxon>
        <taxon>Asterales</taxon>
        <taxon>Asteraceae</taxon>
        <taxon>Asteroideae</taxon>
        <taxon>Heliantheae alliance</taxon>
        <taxon>Heliantheae</taxon>
        <taxon>Helianthus</taxon>
    </lineage>
</organism>
<dbReference type="Gramene" id="mRNA:HanXRQr2_Chr04g0166341">
    <property type="protein sequence ID" value="CDS:HanXRQr2_Chr04g0166341.1"/>
    <property type="gene ID" value="HanXRQr2_Chr04g0166341"/>
</dbReference>
<evidence type="ECO:0000313" key="2">
    <source>
        <dbReference type="Proteomes" id="UP000215914"/>
    </source>
</evidence>
<accession>A0A9K3J840</accession>
<gene>
    <name evidence="1" type="ORF">HanXRQr2_Chr04g0166341</name>
</gene>
<evidence type="ECO:0000313" key="1">
    <source>
        <dbReference type="EMBL" id="KAF5810177.1"/>
    </source>
</evidence>
<protein>
    <submittedName>
        <fullName evidence="1">Uncharacterized protein</fullName>
    </submittedName>
</protein>